<evidence type="ECO:0000256" key="2">
    <source>
        <dbReference type="ARBA" id="ARBA00022516"/>
    </source>
</evidence>
<reference evidence="12 13" key="1">
    <citation type="submission" date="2024-04" db="EMBL/GenBank/DDBJ databases">
        <title>Novel species of the genus Ideonella isolated from streams.</title>
        <authorList>
            <person name="Lu H."/>
        </authorList>
    </citation>
    <scope>NUCLEOTIDE SEQUENCE [LARGE SCALE GENOMIC DNA]</scope>
    <source>
        <strain evidence="12 13">DXS29W</strain>
    </source>
</reference>
<keyword evidence="4" id="KW-0677">Repeat</keyword>
<keyword evidence="3 9" id="KW-0808">Transferase</keyword>
<feature type="domain" description="PLD phosphodiesterase" evidence="11">
    <location>
        <begin position="308"/>
        <end position="335"/>
    </location>
</feature>
<evidence type="ECO:0000256" key="8">
    <source>
        <dbReference type="ARBA" id="ARBA00023264"/>
    </source>
</evidence>
<dbReference type="EMBL" id="JBBUTG010000001">
    <property type="protein sequence ID" value="MEK8029422.1"/>
    <property type="molecule type" value="Genomic_DNA"/>
</dbReference>
<dbReference type="Gene3D" id="3.30.870.10">
    <property type="entry name" value="Endonuclease Chain A"/>
    <property type="match status" value="2"/>
</dbReference>
<evidence type="ECO:0000256" key="4">
    <source>
        <dbReference type="ARBA" id="ARBA00022737"/>
    </source>
</evidence>
<proteinExistence type="inferred from homology"/>
<evidence type="ECO:0000256" key="9">
    <source>
        <dbReference type="HAMAP-Rule" id="MF_01917"/>
    </source>
</evidence>
<dbReference type="EC" id="2.7.8.-" evidence="9"/>
<dbReference type="Proteomes" id="UP001371218">
    <property type="component" value="Unassembled WGS sequence"/>
</dbReference>
<feature type="compositionally biased region" description="Basic and acidic residues" evidence="10">
    <location>
        <begin position="413"/>
        <end position="423"/>
    </location>
</feature>
<dbReference type="SMART" id="SM00155">
    <property type="entry name" value="PLDc"/>
    <property type="match status" value="2"/>
</dbReference>
<gene>
    <name evidence="9 12" type="primary">clsB</name>
    <name evidence="12" type="ORF">AACH06_01200</name>
</gene>
<dbReference type="RefSeq" id="WP_341423760.1">
    <property type="nucleotide sequence ID" value="NZ_JBBUTG010000001.1"/>
</dbReference>
<comment type="caution">
    <text evidence="12">The sequence shown here is derived from an EMBL/GenBank/DDBJ whole genome shotgun (WGS) entry which is preliminary data.</text>
</comment>
<feature type="active site" evidence="9">
    <location>
        <position position="313"/>
    </location>
</feature>
<comment type="catalytic activity">
    <reaction evidence="9">
        <text>2 a 1,2-diacyl-sn-glycero-3-phospho-(1'-sn-glycerol) = a cardiolipin + glycerol</text>
        <dbReference type="Rhea" id="RHEA:31451"/>
        <dbReference type="ChEBI" id="CHEBI:17754"/>
        <dbReference type="ChEBI" id="CHEBI:62237"/>
        <dbReference type="ChEBI" id="CHEBI:64716"/>
    </reaction>
</comment>
<dbReference type="Pfam" id="PF13091">
    <property type="entry name" value="PLDc_2"/>
    <property type="match status" value="2"/>
</dbReference>
<keyword evidence="5 9" id="KW-0443">Lipid metabolism</keyword>
<sequence length="457" mass="50791">MKNIWYPGNRVDLLENGEAFFPAVFDAIRHARREVLLETFIVFEDKVGWALHQALIEAAGRGVQVDVLIDGFGSADLSADYISRLVAAGVRVHTFDPAVRVFGLRFNVLRRMHRKIVVVDAERAFVGGINYSADHLGDFGPQAKQDYAVELVGPIVDEIHRFARATVGRPVADADEAARRPSASSRWRGAWWGPGRTNGSLLASASASAAPAGGAEALFVRRDNVQHPNDIERYYRVAIRRARERVLIANAYFFPGYRLLRELRRAARRGVEVTLILQGEPDVPIARAAASTLYDYFIKAGVKIYEYCERPLHGKVAVIDDEWSTVGSSNLDPLSLSLNLEANVVLRDRPFARHLRARLEHLIEHSCTQVQADGKSHWAWWAQLRGFFVFHFLRRFPVWASRLPTHRPRLESMDSVAVDRDPSGPRGAATASPGSAPRSPSTAASLPASRLVAPGRL</sequence>
<evidence type="ECO:0000256" key="10">
    <source>
        <dbReference type="SAM" id="MobiDB-lite"/>
    </source>
</evidence>
<dbReference type="PANTHER" id="PTHR21248">
    <property type="entry name" value="CARDIOLIPIN SYNTHASE"/>
    <property type="match status" value="1"/>
</dbReference>
<evidence type="ECO:0000256" key="6">
    <source>
        <dbReference type="ARBA" id="ARBA00023136"/>
    </source>
</evidence>
<dbReference type="SUPFAM" id="SSF56024">
    <property type="entry name" value="Phospholipase D/nuclease"/>
    <property type="match status" value="2"/>
</dbReference>
<keyword evidence="8 9" id="KW-1208">Phospholipid metabolism</keyword>
<dbReference type="InterPro" id="IPR001736">
    <property type="entry name" value="PLipase_D/transphosphatidylase"/>
</dbReference>
<feature type="active site" evidence="9">
    <location>
        <position position="120"/>
    </location>
</feature>
<name>A0ABU9BHK7_9BURK</name>
<keyword evidence="6 9" id="KW-0472">Membrane</keyword>
<evidence type="ECO:0000313" key="13">
    <source>
        <dbReference type="Proteomes" id="UP001371218"/>
    </source>
</evidence>
<feature type="active site" evidence="9">
    <location>
        <position position="315"/>
    </location>
</feature>
<feature type="region of interest" description="Disordered" evidence="10">
    <location>
        <begin position="413"/>
        <end position="457"/>
    </location>
</feature>
<dbReference type="PROSITE" id="PS50035">
    <property type="entry name" value="PLD"/>
    <property type="match status" value="2"/>
</dbReference>
<comment type="similarity">
    <text evidence="9">Belongs to the phospholipase D family. Cardiolipin synthase subfamily. ClsB sub-subfamily.</text>
</comment>
<evidence type="ECO:0000259" key="11">
    <source>
        <dbReference type="PROSITE" id="PS50035"/>
    </source>
</evidence>
<evidence type="ECO:0000256" key="7">
    <source>
        <dbReference type="ARBA" id="ARBA00023209"/>
    </source>
</evidence>
<dbReference type="PANTHER" id="PTHR21248:SF23">
    <property type="entry name" value="CARDIOLIPIN SYNTHASE B"/>
    <property type="match status" value="1"/>
</dbReference>
<keyword evidence="7 9" id="KW-0594">Phospholipid biosynthesis</keyword>
<comment type="subcellular location">
    <subcellularLocation>
        <location evidence="9">Cell membrane</location>
        <topology evidence="9">Peripheral membrane protein</topology>
    </subcellularLocation>
</comment>
<organism evidence="12 13">
    <name type="scientific">Ideonella lacteola</name>
    <dbReference type="NCBI Taxonomy" id="2984193"/>
    <lineage>
        <taxon>Bacteria</taxon>
        <taxon>Pseudomonadati</taxon>
        <taxon>Pseudomonadota</taxon>
        <taxon>Betaproteobacteria</taxon>
        <taxon>Burkholderiales</taxon>
        <taxon>Sphaerotilaceae</taxon>
        <taxon>Ideonella</taxon>
    </lineage>
</organism>
<dbReference type="HAMAP" id="MF_01917">
    <property type="entry name" value="Cardiolipin_synth_ClsB"/>
    <property type="match status" value="1"/>
</dbReference>
<dbReference type="InterPro" id="IPR030872">
    <property type="entry name" value="Cardiolipin_synth_ClsB"/>
</dbReference>
<keyword evidence="1 9" id="KW-1003">Cell membrane</keyword>
<dbReference type="InterPro" id="IPR025202">
    <property type="entry name" value="PLD-like_dom"/>
</dbReference>
<evidence type="ECO:0000256" key="5">
    <source>
        <dbReference type="ARBA" id="ARBA00023098"/>
    </source>
</evidence>
<comment type="function">
    <text evidence="9">Catalyzes the phosphatidyl group transfer from one phosphatidylglycerol molecule to another to form cardiolipin (CL) (diphosphatidylglycerol) and glycerol.</text>
</comment>
<dbReference type="CDD" id="cd09159">
    <property type="entry name" value="PLDc_ybhO_like_2"/>
    <property type="match status" value="1"/>
</dbReference>
<keyword evidence="13" id="KW-1185">Reference proteome</keyword>
<evidence type="ECO:0000256" key="1">
    <source>
        <dbReference type="ARBA" id="ARBA00022475"/>
    </source>
</evidence>
<evidence type="ECO:0000256" key="3">
    <source>
        <dbReference type="ARBA" id="ARBA00022679"/>
    </source>
</evidence>
<dbReference type="CDD" id="cd09110">
    <property type="entry name" value="PLDc_CLS_1"/>
    <property type="match status" value="1"/>
</dbReference>
<feature type="active site" evidence="9">
    <location>
        <position position="115"/>
    </location>
</feature>
<keyword evidence="2 9" id="KW-0444">Lipid biosynthesis</keyword>
<accession>A0ABU9BHK7</accession>
<dbReference type="NCBIfam" id="NF008427">
    <property type="entry name" value="PRK11263.1"/>
    <property type="match status" value="1"/>
</dbReference>
<dbReference type="GO" id="GO:0016740">
    <property type="term" value="F:transferase activity"/>
    <property type="evidence" value="ECO:0007669"/>
    <property type="project" value="UniProtKB-KW"/>
</dbReference>
<protein>
    <recommendedName>
        <fullName evidence="9">Cardiolipin synthase B</fullName>
        <shortName evidence="9">CL synthase</shortName>
        <ecNumber evidence="9">2.7.8.-</ecNumber>
    </recommendedName>
</protein>
<evidence type="ECO:0000313" key="12">
    <source>
        <dbReference type="EMBL" id="MEK8029422.1"/>
    </source>
</evidence>
<feature type="domain" description="PLD phosphodiesterase" evidence="11">
    <location>
        <begin position="108"/>
        <end position="135"/>
    </location>
</feature>
<feature type="active site" evidence="9">
    <location>
        <position position="113"/>
    </location>
</feature>
<feature type="active site" evidence="9">
    <location>
        <position position="320"/>
    </location>
</feature>